<accession>A0AAD5CXT9</accession>
<dbReference type="AlphaFoldDB" id="A0AAD5CXT9"/>
<comment type="caution">
    <text evidence="1">The sequence shown here is derived from an EMBL/GenBank/DDBJ whole genome shotgun (WGS) entry which is preliminary data.</text>
</comment>
<name>A0AAD5CXT9_AMBAR</name>
<gene>
    <name evidence="1" type="ORF">M8C21_005814</name>
</gene>
<evidence type="ECO:0000313" key="2">
    <source>
        <dbReference type="Proteomes" id="UP001206925"/>
    </source>
</evidence>
<keyword evidence="2" id="KW-1185">Reference proteome</keyword>
<protein>
    <submittedName>
        <fullName evidence="1">Uncharacterized protein</fullName>
    </submittedName>
</protein>
<proteinExistence type="predicted"/>
<dbReference type="EMBL" id="JAMZMK010006168">
    <property type="protein sequence ID" value="KAI7750293.1"/>
    <property type="molecule type" value="Genomic_DNA"/>
</dbReference>
<dbReference type="Proteomes" id="UP001206925">
    <property type="component" value="Unassembled WGS sequence"/>
</dbReference>
<organism evidence="1 2">
    <name type="scientific">Ambrosia artemisiifolia</name>
    <name type="common">Common ragweed</name>
    <dbReference type="NCBI Taxonomy" id="4212"/>
    <lineage>
        <taxon>Eukaryota</taxon>
        <taxon>Viridiplantae</taxon>
        <taxon>Streptophyta</taxon>
        <taxon>Embryophyta</taxon>
        <taxon>Tracheophyta</taxon>
        <taxon>Spermatophyta</taxon>
        <taxon>Magnoliopsida</taxon>
        <taxon>eudicotyledons</taxon>
        <taxon>Gunneridae</taxon>
        <taxon>Pentapetalae</taxon>
        <taxon>asterids</taxon>
        <taxon>campanulids</taxon>
        <taxon>Asterales</taxon>
        <taxon>Asteraceae</taxon>
        <taxon>Asteroideae</taxon>
        <taxon>Heliantheae alliance</taxon>
        <taxon>Heliantheae</taxon>
        <taxon>Ambrosia</taxon>
    </lineage>
</organism>
<sequence length="17" mass="1943">MVGSIDVMLHELKSRLD</sequence>
<reference evidence="1" key="1">
    <citation type="submission" date="2022-06" db="EMBL/GenBank/DDBJ databases">
        <title>Uncovering the hologenomic basis of an extraordinary plant invasion.</title>
        <authorList>
            <person name="Bieker V.C."/>
            <person name="Martin M.D."/>
            <person name="Gilbert T."/>
            <person name="Hodgins K."/>
            <person name="Battlay P."/>
            <person name="Petersen B."/>
            <person name="Wilson J."/>
        </authorList>
    </citation>
    <scope>NUCLEOTIDE SEQUENCE</scope>
    <source>
        <strain evidence="1">AA19_3_7</strain>
        <tissue evidence="1">Leaf</tissue>
    </source>
</reference>
<evidence type="ECO:0000313" key="1">
    <source>
        <dbReference type="EMBL" id="KAI7750293.1"/>
    </source>
</evidence>